<dbReference type="InterPro" id="IPR009003">
    <property type="entry name" value="Peptidase_S1_PA"/>
</dbReference>
<keyword evidence="2 6" id="KW-0645">Protease</keyword>
<evidence type="ECO:0000313" key="9">
    <source>
        <dbReference type="Proteomes" id="UP001054837"/>
    </source>
</evidence>
<dbReference type="InterPro" id="IPR001254">
    <property type="entry name" value="Trypsin_dom"/>
</dbReference>
<proteinExistence type="inferred from homology"/>
<dbReference type="GO" id="GO:0004252">
    <property type="term" value="F:serine-type endopeptidase activity"/>
    <property type="evidence" value="ECO:0007669"/>
    <property type="project" value="InterPro"/>
</dbReference>
<dbReference type="PROSITE" id="PS50240">
    <property type="entry name" value="TRYPSIN_DOM"/>
    <property type="match status" value="1"/>
</dbReference>
<dbReference type="EMBL" id="BPLQ01014448">
    <property type="protein sequence ID" value="GIY79829.1"/>
    <property type="molecule type" value="Genomic_DNA"/>
</dbReference>
<dbReference type="PROSITE" id="PS00134">
    <property type="entry name" value="TRYPSIN_HIS"/>
    <property type="match status" value="1"/>
</dbReference>
<evidence type="ECO:0000313" key="8">
    <source>
        <dbReference type="EMBL" id="GIY79829.1"/>
    </source>
</evidence>
<sequence>MLQTERIIGGSQASQEQSPWAAALYNDDTFTCTASIISTTAILTAAHCVVLNGVQMQPNEFNAIVGNVNRSASGAQQIFFRKITVHPQYNSAQQQNDLAILETTQPIKFSDTVKRICIADSNIGSLLLKKVTAMGWGQTTRENENNVYPETLRYVRQRVVSNFNCMVLYLGKTVPDTLLCASGILSGACSGDSGGPLVYYIGRQPVQVGVASFANAIFGCGTKLGPAGFTRVSSYNDFIMNTATGNVCVV</sequence>
<dbReference type="Pfam" id="PF00089">
    <property type="entry name" value="Trypsin"/>
    <property type="match status" value="1"/>
</dbReference>
<evidence type="ECO:0000256" key="2">
    <source>
        <dbReference type="ARBA" id="ARBA00022670"/>
    </source>
</evidence>
<dbReference type="PANTHER" id="PTHR24276">
    <property type="entry name" value="POLYSERASE-RELATED"/>
    <property type="match status" value="1"/>
</dbReference>
<dbReference type="PROSITE" id="PS00135">
    <property type="entry name" value="TRYPSIN_SER"/>
    <property type="match status" value="1"/>
</dbReference>
<dbReference type="PRINTS" id="PR00722">
    <property type="entry name" value="CHYMOTRYPSIN"/>
</dbReference>
<dbReference type="InterPro" id="IPR033116">
    <property type="entry name" value="TRYPSIN_SER"/>
</dbReference>
<dbReference type="PANTHER" id="PTHR24276:SF98">
    <property type="entry name" value="FI18310P1-RELATED"/>
    <property type="match status" value="1"/>
</dbReference>
<dbReference type="InterPro" id="IPR043504">
    <property type="entry name" value="Peptidase_S1_PA_chymotrypsin"/>
</dbReference>
<evidence type="ECO:0000256" key="5">
    <source>
        <dbReference type="ARBA" id="ARBA00023157"/>
    </source>
</evidence>
<dbReference type="CDD" id="cd00190">
    <property type="entry name" value="Tryp_SPc"/>
    <property type="match status" value="1"/>
</dbReference>
<dbReference type="SUPFAM" id="SSF50494">
    <property type="entry name" value="Trypsin-like serine proteases"/>
    <property type="match status" value="1"/>
</dbReference>
<comment type="similarity">
    <text evidence="1">Belongs to the peptidase S1 family.</text>
</comment>
<keyword evidence="9" id="KW-1185">Reference proteome</keyword>
<evidence type="ECO:0000259" key="7">
    <source>
        <dbReference type="PROSITE" id="PS50240"/>
    </source>
</evidence>
<dbReference type="Gene3D" id="2.40.10.10">
    <property type="entry name" value="Trypsin-like serine proteases"/>
    <property type="match status" value="1"/>
</dbReference>
<reference evidence="8 9" key="1">
    <citation type="submission" date="2021-06" db="EMBL/GenBank/DDBJ databases">
        <title>Caerostris darwini draft genome.</title>
        <authorList>
            <person name="Kono N."/>
            <person name="Arakawa K."/>
        </authorList>
    </citation>
    <scope>NUCLEOTIDE SEQUENCE [LARGE SCALE GENOMIC DNA]</scope>
</reference>
<evidence type="ECO:0000256" key="6">
    <source>
        <dbReference type="RuleBase" id="RU363034"/>
    </source>
</evidence>
<dbReference type="FunFam" id="2.40.10.10:FF:000068">
    <property type="entry name" value="transmembrane protease serine 2"/>
    <property type="match status" value="1"/>
</dbReference>
<protein>
    <submittedName>
        <fullName evidence="8">Chymotrypsin-C</fullName>
    </submittedName>
</protein>
<name>A0AAV4WD99_9ARAC</name>
<organism evidence="8 9">
    <name type="scientific">Caerostris darwini</name>
    <dbReference type="NCBI Taxonomy" id="1538125"/>
    <lineage>
        <taxon>Eukaryota</taxon>
        <taxon>Metazoa</taxon>
        <taxon>Ecdysozoa</taxon>
        <taxon>Arthropoda</taxon>
        <taxon>Chelicerata</taxon>
        <taxon>Arachnida</taxon>
        <taxon>Araneae</taxon>
        <taxon>Araneomorphae</taxon>
        <taxon>Entelegynae</taxon>
        <taxon>Araneoidea</taxon>
        <taxon>Araneidae</taxon>
        <taxon>Caerostris</taxon>
    </lineage>
</organism>
<keyword evidence="3 6" id="KW-0378">Hydrolase</keyword>
<dbReference type="Proteomes" id="UP001054837">
    <property type="component" value="Unassembled WGS sequence"/>
</dbReference>
<dbReference type="AlphaFoldDB" id="A0AAV4WD99"/>
<dbReference type="SMART" id="SM00020">
    <property type="entry name" value="Tryp_SPc"/>
    <property type="match status" value="1"/>
</dbReference>
<evidence type="ECO:0000256" key="4">
    <source>
        <dbReference type="ARBA" id="ARBA00022825"/>
    </source>
</evidence>
<dbReference type="InterPro" id="IPR001314">
    <property type="entry name" value="Peptidase_S1A"/>
</dbReference>
<dbReference type="InterPro" id="IPR050430">
    <property type="entry name" value="Peptidase_S1"/>
</dbReference>
<feature type="domain" description="Peptidase S1" evidence="7">
    <location>
        <begin position="7"/>
        <end position="244"/>
    </location>
</feature>
<dbReference type="GO" id="GO:0006508">
    <property type="term" value="P:proteolysis"/>
    <property type="evidence" value="ECO:0007669"/>
    <property type="project" value="UniProtKB-KW"/>
</dbReference>
<dbReference type="InterPro" id="IPR018114">
    <property type="entry name" value="TRYPSIN_HIS"/>
</dbReference>
<comment type="caution">
    <text evidence="8">The sequence shown here is derived from an EMBL/GenBank/DDBJ whole genome shotgun (WGS) entry which is preliminary data.</text>
</comment>
<keyword evidence="5" id="KW-1015">Disulfide bond</keyword>
<gene>
    <name evidence="8" type="primary">Ctrc</name>
    <name evidence="8" type="ORF">CDAR_289481</name>
</gene>
<accession>A0AAV4WD99</accession>
<evidence type="ECO:0000256" key="3">
    <source>
        <dbReference type="ARBA" id="ARBA00022801"/>
    </source>
</evidence>
<evidence type="ECO:0000256" key="1">
    <source>
        <dbReference type="ARBA" id="ARBA00007664"/>
    </source>
</evidence>
<keyword evidence="4 6" id="KW-0720">Serine protease</keyword>